<accession>A0AAD9K4R2</accession>
<feature type="domain" description="CCR4-NOT transcription complex subunit 1-like NOT1 connector" evidence="14">
    <location>
        <begin position="1467"/>
        <end position="1650"/>
    </location>
</feature>
<dbReference type="Pfam" id="PF16415">
    <property type="entry name" value="CNOT1_CAF1_bind"/>
    <property type="match status" value="1"/>
</dbReference>
<evidence type="ECO:0000256" key="7">
    <source>
        <dbReference type="SAM" id="MobiDB-lite"/>
    </source>
</evidence>
<feature type="region of interest" description="Disordered" evidence="7">
    <location>
        <begin position="1007"/>
        <end position="1074"/>
    </location>
</feature>
<keyword evidence="2" id="KW-0678">Repressor</keyword>
<dbReference type="Proteomes" id="UP001208570">
    <property type="component" value="Unassembled WGS sequence"/>
</dbReference>
<gene>
    <name evidence="15" type="ORF">LSH36_65g04009</name>
</gene>
<name>A0AAD9K4R2_9ANNE</name>
<comment type="caution">
    <text evidence="15">The sequence shown here is derived from an EMBL/GenBank/DDBJ whole genome shotgun (WGS) entry which is preliminary data.</text>
</comment>
<dbReference type="InterPro" id="IPR038535">
    <property type="entry name" value="CNOT1_TTP_bind_sf"/>
</dbReference>
<evidence type="ECO:0000256" key="6">
    <source>
        <dbReference type="ARBA" id="ARBA00025717"/>
    </source>
</evidence>
<evidence type="ECO:0000259" key="9">
    <source>
        <dbReference type="Pfam" id="PF12842"/>
    </source>
</evidence>
<dbReference type="Pfam" id="PF16417">
    <property type="entry name" value="CNOT1_TTP_bind"/>
    <property type="match status" value="1"/>
</dbReference>
<feature type="compositionally biased region" description="Polar residues" evidence="7">
    <location>
        <begin position="1290"/>
        <end position="1300"/>
    </location>
</feature>
<proteinExistence type="inferred from homology"/>
<keyword evidence="3" id="KW-0805">Transcription regulation</keyword>
<sequence length="1891" mass="210439">MNLDSLSLALSQISYSVANLTKKNYKSAVAEISYLTTQHKVEASRHLFRCLFSHVDFTGDGKSSGKDFHQIQFLTQELSTLISKPNFVSTLCYAVDNPLHHQKTLKSTGHLLPQLSRVLKLTRVQEVGVGLALLNSSSSETVAHAAQFVRQKLPHLLNLYIDADSSGSQEVGLQDTPIEVLHLLLTHLFQGKERFGISREQKEAFLKLLRKDFPPDRVPAILSPLLYPAAGDIGLDKLNPSAVNMPKGMYNKYLISRSDLLRYWLQVAKYKRVHSEIPKDVKTECVLMHTCNLTNRISQLRLVYIYIYILQMEGSLAEMIMEVGYICTSSVDECRNTLVLFGVREINAASVARVLGMMSRTTTGLLDPVQVQTLGSHGNSTWGESKEKPESGGPTTWNVDVFVQVVKDLTPHLNWRDVITELDHPGFVINSKAGLRLVVQALRGALQEMIPVDIILRSWNNTEGQISWISHSLKNPDVFCFAEYNYHPVVIDILKTPPDSENRDIKTWKSLELVETLLRLSAAGHYQQCMELFKFPLQHCPDMLVLALLQIEQSSTIRTLIMHAMAEWYMRGEHSDQGRLSRILDVAQDLKALSMLLNATPFAFVIDLACLASRREYLKLDKWLSDKIREHGVRQNHFIQASVHFLKRRCPQLVGVKEEQQLSAKSQQLPPEAITTMLTCLQACLSSVTSQELSETIRAMLAAAPAVLSKMDSLGGIGALGLTNPGLVASTPMTNPFPASFGTLTTPASPAKSLPSLGAVSQTGQGFKPPTLDYPPKDFTAQSLSMTTTMSTGLPNPGMPSTGMPAAAIPTAMPNITRGTPTLGALSSQVTLKQQQSVDQLRQPRVTQSFPKEIEDEANSYFQRIFNHPPHPTISIDDVLDMLKRFKDSSVKKEKDVFSCMLRNLFEEYKFFTQYPEKELTIIAVLFGGIIEQGLVTYMDLGIALRYVLEALKKQHGSKMYSFGIAALDRFKTRLKDYPQYCQFLAAIPHFSQFPRHLKEYIEYGARSQEPPNKPQGPVTPVISRSLTPVSVATTSTPTSSTGISLMPIPSQTQAMPAAAPQLPAAAAGPVGTPTPVSTGALGAIARPTNAPRPSIANATNIDTLLAGTEGKEEIAVPPESVQDKVFFIFNNLSLSNMEQKASELNEHVTDEYLPWVSQYLVMKRASIEHNFHTLYANFIDAIKRPELMHMVVRETFRNIKVLLRSDKGVANFSDRSLLKNLGHWLGMLLLSRNKPILLIEIDLKSLVYEAYHKGAQELLYVVPFVAKVLESTAKSKELTPTNYLKDPSRYSTVEHQLSAPSKVKESSTTPQPEEPLQINMPTPTTTNLGSTVTTSSTVTTATPAIQTPQPRFSYQDINVMSLAGLAAHILPIFITNPQLKQIVRPAIEHSVQELLPPVVERSMKIALTTCEQIVKKVGGVTAQQIAVYEEFARDTPGFVSATEELGPGTRTMLKPQMPYMPDNIGLIYDKICREIEQHLNLIIAPPSNPQVAALTSLREAVLMAPHIRDMVTASALVQKAVEGLLEDRALVSDPELTLRYRDCHLLVLKCLIEAQGDHKFNVEAVDCLIRSQLVNMQQYDVHLAHSMENGLNYPAVVFAMQLVQRFLLDEKHAIQLSEGDFINTIDMLARIAAHSRQAPEGLTALIEAIHQQSDGSSLDKPPIGPASMMQSGVSQAREFDDPPGLHEKTEYLLREWVTLYHSPAAGRDSSKAFCAIVSQMHQQGILKTDDLITRFFRLCTEMCVDLCYRALADQSHSATLIRSKCFHTLDAFVRLIALLVLGIVAGVLLQDHEVRHTEFHQLPFHRIFIMLFIELNAPEHILESINYQVLTAFCHTFHILRPAKAPGFAYAWLELVSHRVFIGRMLAITPQQRQWASVIVSPEKQSNQST</sequence>
<dbReference type="InterPro" id="IPR032191">
    <property type="entry name" value="CNOT1_CAF1_bind"/>
</dbReference>
<feature type="domain" description="CCR4-NOT transcription complex subunit 1 N-terminal" evidence="13">
    <location>
        <begin position="30"/>
        <end position="226"/>
    </location>
</feature>
<dbReference type="InterPro" id="IPR055104">
    <property type="entry name" value="CNOT1_1st"/>
</dbReference>
<evidence type="ECO:0000256" key="5">
    <source>
        <dbReference type="ARBA" id="ARBA00023242"/>
    </source>
</evidence>
<evidence type="ECO:0000259" key="12">
    <source>
        <dbReference type="Pfam" id="PF16418"/>
    </source>
</evidence>
<evidence type="ECO:0000256" key="3">
    <source>
        <dbReference type="ARBA" id="ARBA00023015"/>
    </source>
</evidence>
<dbReference type="InterPro" id="IPR024557">
    <property type="entry name" value="CNOT1_dom_4"/>
</dbReference>
<dbReference type="GO" id="GO:0017148">
    <property type="term" value="P:negative regulation of translation"/>
    <property type="evidence" value="ECO:0007669"/>
    <property type="project" value="InterPro"/>
</dbReference>
<dbReference type="EMBL" id="JAODUP010000065">
    <property type="protein sequence ID" value="KAK2164345.1"/>
    <property type="molecule type" value="Genomic_DNA"/>
</dbReference>
<feature type="region of interest" description="Disordered" evidence="7">
    <location>
        <begin position="1281"/>
        <end position="1345"/>
    </location>
</feature>
<dbReference type="Pfam" id="PF23590">
    <property type="entry name" value="NOT1_connector"/>
    <property type="match status" value="1"/>
</dbReference>
<dbReference type="InterPro" id="IPR040398">
    <property type="entry name" value="Not1"/>
</dbReference>
<reference evidence="15" key="1">
    <citation type="journal article" date="2023" name="Mol. Biol. Evol.">
        <title>Third-Generation Sequencing Reveals the Adaptive Role of the Epigenome in Three Deep-Sea Polychaetes.</title>
        <authorList>
            <person name="Perez M."/>
            <person name="Aroh O."/>
            <person name="Sun Y."/>
            <person name="Lan Y."/>
            <person name="Juniper S.K."/>
            <person name="Young C.R."/>
            <person name="Angers B."/>
            <person name="Qian P.Y."/>
        </authorList>
    </citation>
    <scope>NUCLEOTIDE SEQUENCE</scope>
    <source>
        <strain evidence="15">P08H-3</strain>
    </source>
</reference>
<dbReference type="Pfam" id="PF04054">
    <property type="entry name" value="Not1"/>
    <property type="match status" value="1"/>
</dbReference>
<dbReference type="GO" id="GO:0030015">
    <property type="term" value="C:CCR4-NOT core complex"/>
    <property type="evidence" value="ECO:0007669"/>
    <property type="project" value="InterPro"/>
</dbReference>
<keyword evidence="5" id="KW-0539">Nucleus</keyword>
<dbReference type="Pfam" id="PF22940">
    <property type="entry name" value="CNOT1_1st"/>
    <property type="match status" value="1"/>
</dbReference>
<evidence type="ECO:0000256" key="4">
    <source>
        <dbReference type="ARBA" id="ARBA00023163"/>
    </source>
</evidence>
<feature type="compositionally biased region" description="Low complexity" evidence="7">
    <location>
        <begin position="1322"/>
        <end position="1345"/>
    </location>
</feature>
<evidence type="ECO:0000259" key="8">
    <source>
        <dbReference type="Pfam" id="PF04054"/>
    </source>
</evidence>
<dbReference type="InterPro" id="IPR055454">
    <property type="entry name" value="CNOT1-like_NOT1_connector"/>
</dbReference>
<keyword evidence="4" id="KW-0804">Transcription</keyword>
<evidence type="ECO:0000256" key="1">
    <source>
        <dbReference type="ARBA" id="ARBA00004123"/>
    </source>
</evidence>
<dbReference type="FunFam" id="1.25.40.840:FF:000001">
    <property type="entry name" value="Ccr4-not transcription complex subunit 1 isoform"/>
    <property type="match status" value="1"/>
</dbReference>
<comment type="subcellular location">
    <subcellularLocation>
        <location evidence="1">Nucleus</location>
    </subcellularLocation>
</comment>
<dbReference type="InterPro" id="IPR032194">
    <property type="entry name" value="CNOT1_HEAT"/>
</dbReference>
<organism evidence="15 16">
    <name type="scientific">Paralvinella palmiformis</name>
    <dbReference type="NCBI Taxonomy" id="53620"/>
    <lineage>
        <taxon>Eukaryota</taxon>
        <taxon>Metazoa</taxon>
        <taxon>Spiralia</taxon>
        <taxon>Lophotrochozoa</taxon>
        <taxon>Annelida</taxon>
        <taxon>Polychaeta</taxon>
        <taxon>Sedentaria</taxon>
        <taxon>Canalipalpata</taxon>
        <taxon>Terebellida</taxon>
        <taxon>Terebelliformia</taxon>
        <taxon>Alvinellidae</taxon>
        <taxon>Paralvinella</taxon>
    </lineage>
</organism>
<dbReference type="CDD" id="cd20710">
    <property type="entry name" value="NOT1_connector"/>
    <property type="match status" value="1"/>
</dbReference>
<feature type="domain" description="CCR4-NOT transcription complex subunit 1" evidence="9">
    <location>
        <begin position="1378"/>
        <end position="1417"/>
    </location>
</feature>
<dbReference type="Gene3D" id="1.25.40.180">
    <property type="match status" value="1"/>
</dbReference>
<evidence type="ECO:0000259" key="13">
    <source>
        <dbReference type="Pfam" id="PF22940"/>
    </source>
</evidence>
<dbReference type="Pfam" id="PF12842">
    <property type="entry name" value="DUF3819"/>
    <property type="match status" value="1"/>
</dbReference>
<feature type="domain" description="CCR4-NOT transcription complex subunit 1 CAF1-binding" evidence="10">
    <location>
        <begin position="1115"/>
        <end position="1283"/>
    </location>
</feature>
<dbReference type="GO" id="GO:0060090">
    <property type="term" value="F:molecular adaptor activity"/>
    <property type="evidence" value="ECO:0007669"/>
    <property type="project" value="TreeGrafter"/>
</dbReference>
<evidence type="ECO:0000313" key="15">
    <source>
        <dbReference type="EMBL" id="KAK2164345.1"/>
    </source>
</evidence>
<evidence type="ECO:0000256" key="2">
    <source>
        <dbReference type="ARBA" id="ARBA00022491"/>
    </source>
</evidence>
<evidence type="ECO:0000259" key="11">
    <source>
        <dbReference type="Pfam" id="PF16417"/>
    </source>
</evidence>
<keyword evidence="16" id="KW-1185">Reference proteome</keyword>
<feature type="compositionally biased region" description="Low complexity" evidence="7">
    <location>
        <begin position="1026"/>
        <end position="1074"/>
    </location>
</feature>
<evidence type="ECO:0000259" key="10">
    <source>
        <dbReference type="Pfam" id="PF16415"/>
    </source>
</evidence>
<dbReference type="Gene3D" id="1.25.40.840">
    <property type="entry name" value="CCR4-NOT transcription complex subunit 1 TTP binding domain"/>
    <property type="match status" value="1"/>
</dbReference>
<dbReference type="Pfam" id="PF16418">
    <property type="entry name" value="CNOT1_HEAT"/>
    <property type="match status" value="1"/>
</dbReference>
<evidence type="ECO:0000313" key="16">
    <source>
        <dbReference type="Proteomes" id="UP001208570"/>
    </source>
</evidence>
<dbReference type="Gene3D" id="1.25.40.790">
    <property type="match status" value="1"/>
</dbReference>
<dbReference type="PANTHER" id="PTHR13162:SF8">
    <property type="entry name" value="CCR4-NOT TRANSCRIPTION COMPLEX SUBUNIT 1"/>
    <property type="match status" value="1"/>
</dbReference>
<dbReference type="InterPro" id="IPR032193">
    <property type="entry name" value="CNOT1_TTP_bind"/>
</dbReference>
<feature type="domain" description="CCR4-Not complex component Not1 C-terminal" evidence="8">
    <location>
        <begin position="1813"/>
        <end position="1879"/>
    </location>
</feature>
<dbReference type="GO" id="GO:0000932">
    <property type="term" value="C:P-body"/>
    <property type="evidence" value="ECO:0007669"/>
    <property type="project" value="TreeGrafter"/>
</dbReference>
<feature type="domain" description="CCR4-NOT transcription complex subunit 1 TTP binding" evidence="11">
    <location>
        <begin position="831"/>
        <end position="1013"/>
    </location>
</feature>
<dbReference type="GO" id="GO:0000288">
    <property type="term" value="P:nuclear-transcribed mRNA catabolic process, deadenylation-dependent decay"/>
    <property type="evidence" value="ECO:0007669"/>
    <property type="project" value="TreeGrafter"/>
</dbReference>
<feature type="domain" description="CCR4-NOT transcription complex subunit 1 HEAT repeat" evidence="12">
    <location>
        <begin position="531"/>
        <end position="682"/>
    </location>
</feature>
<dbReference type="GO" id="GO:0005634">
    <property type="term" value="C:nucleus"/>
    <property type="evidence" value="ECO:0007669"/>
    <property type="project" value="UniProtKB-SubCell"/>
</dbReference>
<evidence type="ECO:0000259" key="14">
    <source>
        <dbReference type="Pfam" id="PF23590"/>
    </source>
</evidence>
<protein>
    <recommendedName>
        <fullName evidence="17">CCR4-NOT transcription complex subunit 1</fullName>
    </recommendedName>
</protein>
<dbReference type="PANTHER" id="PTHR13162">
    <property type="entry name" value="CCR4-NOT TRANSCRIPTION COMPLEX"/>
    <property type="match status" value="1"/>
</dbReference>
<comment type="similarity">
    <text evidence="6">Belongs to the CNOT1 family.</text>
</comment>
<dbReference type="InterPro" id="IPR007196">
    <property type="entry name" value="CCR4-Not_Not1_C"/>
</dbReference>
<evidence type="ECO:0008006" key="17">
    <source>
        <dbReference type="Google" id="ProtNLM"/>
    </source>
</evidence>